<sequence length="545" mass="61201">MAGPGGGPSRRSHTKSRKGCKTCKKRHIRCDETFPQCRNCTKHQVRCDYMDSPTAMVPESPKSPQQPNLLWTPEIDATIELWRQTGEFPFPELRVYPQPQWRAFPKTDLRLIHHLSSISNEMFRNRTSKLTVWTDLMPKFLSIAASHHFVMNSILAFSASHLAWISQSGETRNLAFHHAGVALKGLHEGIANFTKANSDAVLASSLLLAWQATDWRGWASLVTGTKTVIQAMQPWRHESMFADYIAEHSPIPGKSFMNPISSPVSHEARRGHLNTIADIHTSLQRLQPYLSRHDQESKWIDQLRGYLDRLRVSNPPQTAEEQFQQLYALRKWLFWVPISLLAAKRGDVTVLVVLGHFYATALALEPMFSDIGSVFCGNLALQPLEEIIQIVQGYQDQRYDQRTLEISYLIQYPNDVASSYKSRRDWARQQAVETSPVQQSPYGLETLNLDIGNQLAQYSYPPSLSPAFAPSPLTFVPTGMTSGQTSPYLEVPRTTVDGYGASSYASPLGSPAAVPPSYSVPEEHVFNFGMPIGYPSGFVATPIWT</sequence>
<dbReference type="OrthoDB" id="1924260at2759"/>
<gene>
    <name evidence="3" type="ORF">CC78DRAFT_148071</name>
</gene>
<dbReference type="PROSITE" id="PS50048">
    <property type="entry name" value="ZN2_CY6_FUNGAL_2"/>
    <property type="match status" value="1"/>
</dbReference>
<organism evidence="3 4">
    <name type="scientific">Lojkania enalia</name>
    <dbReference type="NCBI Taxonomy" id="147567"/>
    <lineage>
        <taxon>Eukaryota</taxon>
        <taxon>Fungi</taxon>
        <taxon>Dikarya</taxon>
        <taxon>Ascomycota</taxon>
        <taxon>Pezizomycotina</taxon>
        <taxon>Dothideomycetes</taxon>
        <taxon>Pleosporomycetidae</taxon>
        <taxon>Pleosporales</taxon>
        <taxon>Pleosporales incertae sedis</taxon>
        <taxon>Lojkania</taxon>
    </lineage>
</organism>
<dbReference type="Pfam" id="PF00172">
    <property type="entry name" value="Zn_clus"/>
    <property type="match status" value="1"/>
</dbReference>
<dbReference type="InterPro" id="IPR052400">
    <property type="entry name" value="Zn2-C6_fungal_TF"/>
</dbReference>
<keyword evidence="1" id="KW-0539">Nucleus</keyword>
<dbReference type="InterPro" id="IPR021858">
    <property type="entry name" value="Fun_TF"/>
</dbReference>
<dbReference type="InterPro" id="IPR036864">
    <property type="entry name" value="Zn2-C6_fun-type_DNA-bd_sf"/>
</dbReference>
<dbReference type="GO" id="GO:0000981">
    <property type="term" value="F:DNA-binding transcription factor activity, RNA polymerase II-specific"/>
    <property type="evidence" value="ECO:0007669"/>
    <property type="project" value="InterPro"/>
</dbReference>
<dbReference type="AlphaFoldDB" id="A0A9P4KHT1"/>
<dbReference type="SMART" id="SM00066">
    <property type="entry name" value="GAL4"/>
    <property type="match status" value="1"/>
</dbReference>
<evidence type="ECO:0000259" key="2">
    <source>
        <dbReference type="PROSITE" id="PS50048"/>
    </source>
</evidence>
<protein>
    <recommendedName>
        <fullName evidence="2">Zn(2)-C6 fungal-type domain-containing protein</fullName>
    </recommendedName>
</protein>
<comment type="caution">
    <text evidence="3">The sequence shown here is derived from an EMBL/GenBank/DDBJ whole genome shotgun (WGS) entry which is preliminary data.</text>
</comment>
<dbReference type="GO" id="GO:0008270">
    <property type="term" value="F:zinc ion binding"/>
    <property type="evidence" value="ECO:0007669"/>
    <property type="project" value="InterPro"/>
</dbReference>
<keyword evidence="4" id="KW-1185">Reference proteome</keyword>
<dbReference type="SUPFAM" id="SSF57701">
    <property type="entry name" value="Zn2/Cys6 DNA-binding domain"/>
    <property type="match status" value="1"/>
</dbReference>
<dbReference type="PROSITE" id="PS00463">
    <property type="entry name" value="ZN2_CY6_FUNGAL_1"/>
    <property type="match status" value="1"/>
</dbReference>
<feature type="domain" description="Zn(2)-C6 fungal-type" evidence="2">
    <location>
        <begin position="19"/>
        <end position="49"/>
    </location>
</feature>
<dbReference type="Proteomes" id="UP000800093">
    <property type="component" value="Unassembled WGS sequence"/>
</dbReference>
<proteinExistence type="predicted"/>
<dbReference type="CDD" id="cd00067">
    <property type="entry name" value="GAL4"/>
    <property type="match status" value="1"/>
</dbReference>
<dbReference type="Pfam" id="PF11951">
    <property type="entry name" value="Fungal_trans_2"/>
    <property type="match status" value="1"/>
</dbReference>
<dbReference type="PANTHER" id="PTHR47657">
    <property type="entry name" value="STEROL REGULATORY ELEMENT-BINDING PROTEIN ECM22"/>
    <property type="match status" value="1"/>
</dbReference>
<reference evidence="4" key="1">
    <citation type="journal article" date="2020" name="Stud. Mycol.">
        <title>101 Dothideomycetes genomes: A test case for predicting lifestyles and emergence of pathogens.</title>
        <authorList>
            <person name="Haridas S."/>
            <person name="Albert R."/>
            <person name="Binder M."/>
            <person name="Bloem J."/>
            <person name="LaButti K."/>
            <person name="Salamov A."/>
            <person name="Andreopoulos B."/>
            <person name="Baker S."/>
            <person name="Barry K."/>
            <person name="Bills G."/>
            <person name="Bluhm B."/>
            <person name="Cannon C."/>
            <person name="Castanera R."/>
            <person name="Culley D."/>
            <person name="Daum C."/>
            <person name="Ezra D."/>
            <person name="Gonzalez J."/>
            <person name="Henrissat B."/>
            <person name="Kuo A."/>
            <person name="Liang C."/>
            <person name="Lipzen A."/>
            <person name="Lutzoni F."/>
            <person name="Magnuson J."/>
            <person name="Mondo S."/>
            <person name="Nolan M."/>
            <person name="Ohm R."/>
            <person name="Pangilinan J."/>
            <person name="Park H.-J."/>
            <person name="Ramirez L."/>
            <person name="Alfaro M."/>
            <person name="Sun H."/>
            <person name="Tritt A."/>
            <person name="Yoshinaga Y."/>
            <person name="Zwiers L.-H."/>
            <person name="Turgeon B."/>
            <person name="Goodwin S."/>
            <person name="Spatafora J."/>
            <person name="Crous P."/>
            <person name="Grigoriev I."/>
        </authorList>
    </citation>
    <scope>NUCLEOTIDE SEQUENCE [LARGE SCALE GENOMIC DNA]</scope>
    <source>
        <strain evidence="4">CBS 304.66</strain>
    </source>
</reference>
<evidence type="ECO:0000313" key="4">
    <source>
        <dbReference type="Proteomes" id="UP000800093"/>
    </source>
</evidence>
<accession>A0A9P4KHT1</accession>
<dbReference type="Gene3D" id="4.10.240.10">
    <property type="entry name" value="Zn(2)-C6 fungal-type DNA-binding domain"/>
    <property type="match status" value="1"/>
</dbReference>
<evidence type="ECO:0000256" key="1">
    <source>
        <dbReference type="ARBA" id="ARBA00023242"/>
    </source>
</evidence>
<name>A0A9P4KHT1_9PLEO</name>
<dbReference type="PANTHER" id="PTHR47657:SF12">
    <property type="entry name" value="ZN(II)2CYS6 TRANSCRIPTION FACTOR (EUROFUNG)"/>
    <property type="match status" value="1"/>
</dbReference>
<dbReference type="InterPro" id="IPR001138">
    <property type="entry name" value="Zn2Cys6_DnaBD"/>
</dbReference>
<evidence type="ECO:0000313" key="3">
    <source>
        <dbReference type="EMBL" id="KAF2266449.1"/>
    </source>
</evidence>
<dbReference type="EMBL" id="ML986598">
    <property type="protein sequence ID" value="KAF2266449.1"/>
    <property type="molecule type" value="Genomic_DNA"/>
</dbReference>